<name>A0ABQ4EC20_9ACTN</name>
<sequence>MTAMDTVVDVGWCQALRTLLDRAHLVTPSGLAALVAEAAGPLGLRPTIWLIDYEQTSLHAMPVAGRETPGPIPVDGSLPGRAFASVVSLYVGGSGTQAGRWWVPVVNGTERFGLIEFTPVDGTDGQGRDFVTRCELLAGLVGHLLGTIMTGGDGIEQLRRTRPMSVAAELLWRQLPPLTSSTEAAVVTAILQPCYDVGGDGFDYVLENTGACLLVLDAMGRGLGAGLACAVALAAIRATRRAGRGLYDQARAADAALLDQFQDARFATAVLAELDLETGRLRYVNAGHPAPLLLRGGRLVRQLSDGRRMPLGVDDPSVEVAEESLEPGDRLLLYTDGVTEARADGGERFGVDRLVDLTERHAGSGLPAPETLRRLAHTVTAHQGGPPADDATLMLVEWSATASHRTVPGARQVIRDDEGRS</sequence>
<dbReference type="InterPro" id="IPR052016">
    <property type="entry name" value="Bact_Sigma-Reg"/>
</dbReference>
<evidence type="ECO:0000256" key="1">
    <source>
        <dbReference type="ARBA" id="ARBA00022801"/>
    </source>
</evidence>
<dbReference type="InterPro" id="IPR036457">
    <property type="entry name" value="PPM-type-like_dom_sf"/>
</dbReference>
<evidence type="ECO:0000259" key="2">
    <source>
        <dbReference type="PROSITE" id="PS51746"/>
    </source>
</evidence>
<accession>A0ABQ4EC20</accession>
<organism evidence="3 4">
    <name type="scientific">Plantactinospora endophytica</name>
    <dbReference type="NCBI Taxonomy" id="673535"/>
    <lineage>
        <taxon>Bacteria</taxon>
        <taxon>Bacillati</taxon>
        <taxon>Actinomycetota</taxon>
        <taxon>Actinomycetes</taxon>
        <taxon>Micromonosporales</taxon>
        <taxon>Micromonosporaceae</taxon>
        <taxon>Plantactinospora</taxon>
    </lineage>
</organism>
<keyword evidence="1" id="KW-0378">Hydrolase</keyword>
<comment type="caution">
    <text evidence="3">The sequence shown here is derived from an EMBL/GenBank/DDBJ whole genome shotgun (WGS) entry which is preliminary data.</text>
</comment>
<dbReference type="PANTHER" id="PTHR43156:SF2">
    <property type="entry name" value="STAGE II SPORULATION PROTEIN E"/>
    <property type="match status" value="1"/>
</dbReference>
<gene>
    <name evidence="3" type="ORF">Pen02_71300</name>
</gene>
<evidence type="ECO:0000313" key="3">
    <source>
        <dbReference type="EMBL" id="GIG92194.1"/>
    </source>
</evidence>
<dbReference type="SUPFAM" id="SSF81606">
    <property type="entry name" value="PP2C-like"/>
    <property type="match status" value="1"/>
</dbReference>
<dbReference type="Proteomes" id="UP000646749">
    <property type="component" value="Unassembled WGS sequence"/>
</dbReference>
<dbReference type="PROSITE" id="PS51746">
    <property type="entry name" value="PPM_2"/>
    <property type="match status" value="1"/>
</dbReference>
<dbReference type="SMART" id="SM00331">
    <property type="entry name" value="PP2C_SIG"/>
    <property type="match status" value="1"/>
</dbReference>
<proteinExistence type="predicted"/>
<keyword evidence="4" id="KW-1185">Reference proteome</keyword>
<reference evidence="3 4" key="1">
    <citation type="submission" date="2021-01" db="EMBL/GenBank/DDBJ databases">
        <title>Whole genome shotgun sequence of Plantactinospora endophytica NBRC 110450.</title>
        <authorList>
            <person name="Komaki H."/>
            <person name="Tamura T."/>
        </authorList>
    </citation>
    <scope>NUCLEOTIDE SEQUENCE [LARGE SCALE GENOMIC DNA]</scope>
    <source>
        <strain evidence="3 4">NBRC 110450</strain>
    </source>
</reference>
<dbReference type="Pfam" id="PF07228">
    <property type="entry name" value="SpoIIE"/>
    <property type="match status" value="1"/>
</dbReference>
<dbReference type="Gene3D" id="3.60.40.10">
    <property type="entry name" value="PPM-type phosphatase domain"/>
    <property type="match status" value="1"/>
</dbReference>
<dbReference type="InterPro" id="IPR001932">
    <property type="entry name" value="PPM-type_phosphatase-like_dom"/>
</dbReference>
<dbReference type="PANTHER" id="PTHR43156">
    <property type="entry name" value="STAGE II SPORULATION PROTEIN E-RELATED"/>
    <property type="match status" value="1"/>
</dbReference>
<evidence type="ECO:0000313" key="4">
    <source>
        <dbReference type="Proteomes" id="UP000646749"/>
    </source>
</evidence>
<dbReference type="EMBL" id="BONW01000042">
    <property type="protein sequence ID" value="GIG92194.1"/>
    <property type="molecule type" value="Genomic_DNA"/>
</dbReference>
<feature type="domain" description="PPM-type phosphatase" evidence="2">
    <location>
        <begin position="183"/>
        <end position="398"/>
    </location>
</feature>
<protein>
    <submittedName>
        <fullName evidence="3">Phosphatase</fullName>
    </submittedName>
</protein>